<reference evidence="1" key="2">
    <citation type="submission" date="2020-08" db="EMBL/GenBank/DDBJ databases">
        <authorList>
            <person name="Chen M."/>
            <person name="Teng W."/>
            <person name="Zhao L."/>
            <person name="Hu C."/>
            <person name="Zhou Y."/>
            <person name="Han B."/>
            <person name="Song L."/>
            <person name="Shu W."/>
        </authorList>
    </citation>
    <scope>NUCLEOTIDE SEQUENCE</scope>
    <source>
        <strain evidence="1">FACHB-1277</strain>
    </source>
</reference>
<dbReference type="AlphaFoldDB" id="A0A926UYW9"/>
<dbReference type="Proteomes" id="UP000631421">
    <property type="component" value="Unassembled WGS sequence"/>
</dbReference>
<organism evidence="1 2">
    <name type="scientific">Pseudanabaena cinerea FACHB-1277</name>
    <dbReference type="NCBI Taxonomy" id="2949581"/>
    <lineage>
        <taxon>Bacteria</taxon>
        <taxon>Bacillati</taxon>
        <taxon>Cyanobacteriota</taxon>
        <taxon>Cyanophyceae</taxon>
        <taxon>Pseudanabaenales</taxon>
        <taxon>Pseudanabaenaceae</taxon>
        <taxon>Pseudanabaena</taxon>
        <taxon>Pseudanabaena cinerea</taxon>
    </lineage>
</organism>
<sequence length="326" mass="37464">MKLKYRLTKLSQSLIFIETKRRINMRKPRPETDQACRSLLQKAVRRGNAELTKVVAEHLVKTGDKEWLKNRLSVIVFEECWVLGGNLKFTKDENITEALIKTARSVKIKDAAGLGSLGYALSQGDFSVLCNLPSDRDIKIISEAIKRPHDFWEWVIRECPDEKRLAIVSSAHKGFKRGGWPWDRAFMQAAAYLSVVENLPEVYRSESTSQLEEFPFWIAIDKHTSKGKEALREASKIFEIPYRQINWASFYCESAITNQSLTSYWWTREVDWRLGKVGLTLDTASKLWRLISPTISEMLQAESAKLASCFLPESRNIQDVAQLVLF</sequence>
<name>A0A926UYW9_9CYAN</name>
<dbReference type="Gene3D" id="1.20.272.10">
    <property type="match status" value="1"/>
</dbReference>
<keyword evidence="2" id="KW-1185">Reference proteome</keyword>
<proteinExistence type="predicted"/>
<dbReference type="EMBL" id="JACJPY010000114">
    <property type="protein sequence ID" value="MBD2152532.1"/>
    <property type="molecule type" value="Genomic_DNA"/>
</dbReference>
<protein>
    <submittedName>
        <fullName evidence="1">Uncharacterized protein</fullName>
    </submittedName>
</protein>
<reference evidence="1" key="1">
    <citation type="journal article" date="2015" name="ISME J.">
        <title>Draft Genome Sequence of Streptomyces incarnatus NRRL8089, which Produces the Nucleoside Antibiotic Sinefungin.</title>
        <authorList>
            <person name="Oshima K."/>
            <person name="Hattori M."/>
            <person name="Shimizu H."/>
            <person name="Fukuda K."/>
            <person name="Nemoto M."/>
            <person name="Inagaki K."/>
            <person name="Tamura T."/>
        </authorList>
    </citation>
    <scope>NUCLEOTIDE SEQUENCE</scope>
    <source>
        <strain evidence="1">FACHB-1277</strain>
    </source>
</reference>
<evidence type="ECO:0000313" key="1">
    <source>
        <dbReference type="EMBL" id="MBD2152532.1"/>
    </source>
</evidence>
<dbReference type="RefSeq" id="WP_190352999.1">
    <property type="nucleotide sequence ID" value="NZ_JACJPY010000114.1"/>
</dbReference>
<comment type="caution">
    <text evidence="1">The sequence shown here is derived from an EMBL/GenBank/DDBJ whole genome shotgun (WGS) entry which is preliminary data.</text>
</comment>
<gene>
    <name evidence="1" type="ORF">H6F44_20770</name>
</gene>
<evidence type="ECO:0000313" key="2">
    <source>
        <dbReference type="Proteomes" id="UP000631421"/>
    </source>
</evidence>
<accession>A0A926UYW9</accession>